<evidence type="ECO:0000256" key="15">
    <source>
        <dbReference type="PIRSR" id="PIRSR600823-3"/>
    </source>
</evidence>
<feature type="binding site" evidence="15">
    <location>
        <position position="70"/>
    </location>
    <ligand>
        <name>Ca(2+)</name>
        <dbReference type="ChEBI" id="CHEBI:29108"/>
        <label>1</label>
    </ligand>
</feature>
<keyword evidence="7 15" id="KW-0479">Metal-binding</keyword>
<evidence type="ECO:0000256" key="5">
    <source>
        <dbReference type="ARBA" id="ARBA00022559"/>
    </source>
</evidence>
<evidence type="ECO:0000256" key="16">
    <source>
        <dbReference type="PIRSR" id="PIRSR600823-4"/>
    </source>
</evidence>
<feature type="binding site" evidence="14">
    <location>
        <position position="164"/>
    </location>
    <ligand>
        <name>substrate</name>
    </ligand>
</feature>
<dbReference type="EC" id="1.11.1.7" evidence="4 18"/>
<comment type="cofactor">
    <cofactor evidence="15 18">
        <name>Ca(2+)</name>
        <dbReference type="ChEBI" id="CHEBI:29108"/>
    </cofactor>
    <text evidence="15 18">Binds 2 calcium ions per subunit.</text>
</comment>
<feature type="binding site" evidence="15">
    <location>
        <position position="67"/>
    </location>
    <ligand>
        <name>Ca(2+)</name>
        <dbReference type="ChEBI" id="CHEBI:29108"/>
        <label>1</label>
    </ligand>
</feature>
<evidence type="ECO:0000259" key="19">
    <source>
        <dbReference type="PROSITE" id="PS50873"/>
    </source>
</evidence>
<feature type="disulfide bond" evidence="17">
    <location>
        <begin position="35"/>
        <end position="116"/>
    </location>
</feature>
<protein>
    <recommendedName>
        <fullName evidence="4 18">Peroxidase</fullName>
        <ecNumber evidence="4 18">1.11.1.7</ecNumber>
    </recommendedName>
</protein>
<evidence type="ECO:0000256" key="6">
    <source>
        <dbReference type="ARBA" id="ARBA00022617"/>
    </source>
</evidence>
<comment type="subcellular location">
    <subcellularLocation>
        <location evidence="18">Secreted</location>
    </subcellularLocation>
</comment>
<dbReference type="CDD" id="cd00693">
    <property type="entry name" value="secretory_peroxidase"/>
    <property type="match status" value="1"/>
</dbReference>
<evidence type="ECO:0000256" key="13">
    <source>
        <dbReference type="PIRSR" id="PIRSR600823-1"/>
    </source>
</evidence>
<feature type="disulfide bond" evidence="17">
    <location>
        <begin position="68"/>
        <end position="73"/>
    </location>
</feature>
<feature type="site" description="Transition state stabilizer" evidence="16">
    <location>
        <position position="62"/>
    </location>
</feature>
<feature type="binding site" evidence="15">
    <location>
        <position position="74"/>
    </location>
    <ligand>
        <name>Ca(2+)</name>
        <dbReference type="ChEBI" id="CHEBI:29108"/>
        <label>1</label>
    </ligand>
</feature>
<proteinExistence type="evidence at transcript level"/>
<dbReference type="InterPro" id="IPR010255">
    <property type="entry name" value="Haem_peroxidase_sf"/>
</dbReference>
<keyword evidence="9 18" id="KW-0560">Oxidoreductase</keyword>
<evidence type="ECO:0000256" key="17">
    <source>
        <dbReference type="PIRSR" id="PIRSR600823-5"/>
    </source>
</evidence>
<evidence type="ECO:0000256" key="12">
    <source>
        <dbReference type="ARBA" id="ARBA00023180"/>
    </source>
</evidence>
<dbReference type="GO" id="GO:0020037">
    <property type="term" value="F:heme binding"/>
    <property type="evidence" value="ECO:0007669"/>
    <property type="project" value="UniProtKB-UniRule"/>
</dbReference>
<dbReference type="InterPro" id="IPR000823">
    <property type="entry name" value="Peroxidase_pln"/>
</dbReference>
<keyword evidence="5 18" id="KW-0575">Peroxidase</keyword>
<name>I3T3A4_LOTJA</name>
<dbReference type="AlphaFoldDB" id="I3T3A4"/>
<comment type="function">
    <text evidence="2">Removal of H(2)O(2), oxidation of toxic reductants, biosynthesis and degradation of lignin, suberization, auxin catabolism, response to environmental stresses such as wounding, pathogen attack and oxidative stress. These functions might be dependent on each isozyme/isoform in each plant tissue.</text>
</comment>
<dbReference type="GO" id="GO:0042744">
    <property type="term" value="P:hydrogen peroxide catabolic process"/>
    <property type="evidence" value="ECO:0007669"/>
    <property type="project" value="UniProtKB-KW"/>
</dbReference>
<feature type="disulfide bond" evidence="17">
    <location>
        <begin position="201"/>
        <end position="226"/>
    </location>
</feature>
<dbReference type="FunFam" id="1.10.420.10:FF:000006">
    <property type="entry name" value="Peroxidase"/>
    <property type="match status" value="1"/>
</dbReference>
<feature type="binding site" description="axial binding residue" evidence="15">
    <location>
        <position position="194"/>
    </location>
    <ligand>
        <name>heme b</name>
        <dbReference type="ChEBI" id="CHEBI:60344"/>
    </ligand>
    <ligandPart>
        <name>Fe</name>
        <dbReference type="ChEBI" id="CHEBI:18248"/>
    </ligandPart>
</feature>
<dbReference type="GO" id="GO:0006979">
    <property type="term" value="P:response to oxidative stress"/>
    <property type="evidence" value="ECO:0007669"/>
    <property type="project" value="UniProtKB-UniRule"/>
</dbReference>
<feature type="binding site" evidence="15">
    <location>
        <position position="195"/>
    </location>
    <ligand>
        <name>Ca(2+)</name>
        <dbReference type="ChEBI" id="CHEBI:29108"/>
        <label>2</label>
    </ligand>
</feature>
<evidence type="ECO:0000256" key="9">
    <source>
        <dbReference type="ARBA" id="ARBA00023002"/>
    </source>
</evidence>
<keyword evidence="18" id="KW-0732">Signal</keyword>
<accession>I3T3A4</accession>
<dbReference type="PROSITE" id="PS00436">
    <property type="entry name" value="PEROXIDASE_2"/>
    <property type="match status" value="1"/>
</dbReference>
<dbReference type="PANTHER" id="PTHR31388">
    <property type="entry name" value="PEROXIDASE 72-RELATED"/>
    <property type="match status" value="1"/>
</dbReference>
<organism evidence="20">
    <name type="scientific">Lotus japonicus</name>
    <name type="common">Lotus corniculatus var. japonicus</name>
    <dbReference type="NCBI Taxonomy" id="34305"/>
    <lineage>
        <taxon>Eukaryota</taxon>
        <taxon>Viridiplantae</taxon>
        <taxon>Streptophyta</taxon>
        <taxon>Embryophyta</taxon>
        <taxon>Tracheophyta</taxon>
        <taxon>Spermatophyta</taxon>
        <taxon>Magnoliopsida</taxon>
        <taxon>eudicotyledons</taxon>
        <taxon>Gunneridae</taxon>
        <taxon>Pentapetalae</taxon>
        <taxon>rosids</taxon>
        <taxon>fabids</taxon>
        <taxon>Fabales</taxon>
        <taxon>Fabaceae</taxon>
        <taxon>Papilionoideae</taxon>
        <taxon>50 kb inversion clade</taxon>
        <taxon>NPAAA clade</taxon>
        <taxon>Hologalegina</taxon>
        <taxon>robinioid clade</taxon>
        <taxon>Loteae</taxon>
        <taxon>Lotus</taxon>
    </lineage>
</organism>
<reference evidence="20" key="1">
    <citation type="submission" date="2012-05" db="EMBL/GenBank/DDBJ databases">
        <authorList>
            <person name="Krishnakumar V."/>
            <person name="Cheung F."/>
            <person name="Xiao Y."/>
            <person name="Chan A."/>
            <person name="Moskal W.A."/>
            <person name="Town C.D."/>
        </authorList>
    </citation>
    <scope>NUCLEOTIDE SEQUENCE</scope>
</reference>
<feature type="disulfide bond" evidence="17">
    <location>
        <begin position="122"/>
        <end position="316"/>
    </location>
</feature>
<dbReference type="PANTHER" id="PTHR31388:SF5">
    <property type="entry name" value="PEROXIDASE"/>
    <property type="match status" value="1"/>
</dbReference>
<dbReference type="InterPro" id="IPR019794">
    <property type="entry name" value="Peroxidases_AS"/>
</dbReference>
<keyword evidence="12" id="KW-0325">Glycoprotein</keyword>
<evidence type="ECO:0000256" key="8">
    <source>
        <dbReference type="ARBA" id="ARBA00022837"/>
    </source>
</evidence>
<dbReference type="EMBL" id="BT147202">
    <property type="protein sequence ID" value="AFK46996.1"/>
    <property type="molecule type" value="mRNA"/>
</dbReference>
<comment type="cofactor">
    <cofactor evidence="15 18">
        <name>heme b</name>
        <dbReference type="ChEBI" id="CHEBI:60344"/>
    </cofactor>
    <text evidence="15 18">Binds 1 heme b (iron(II)-protoporphyrin IX) group per subunit.</text>
</comment>
<dbReference type="PROSITE" id="PS00435">
    <property type="entry name" value="PEROXIDASE_1"/>
    <property type="match status" value="1"/>
</dbReference>
<dbReference type="GO" id="GO:0005576">
    <property type="term" value="C:extracellular region"/>
    <property type="evidence" value="ECO:0007669"/>
    <property type="project" value="UniProtKB-SubCell"/>
</dbReference>
<dbReference type="PROSITE" id="PS50873">
    <property type="entry name" value="PEROXIDASE_4"/>
    <property type="match status" value="1"/>
</dbReference>
<keyword evidence="11 17" id="KW-1015">Disulfide bond</keyword>
<evidence type="ECO:0000256" key="1">
    <source>
        <dbReference type="ARBA" id="ARBA00000189"/>
    </source>
</evidence>
<dbReference type="PRINTS" id="PR00458">
    <property type="entry name" value="PEROXIDASE"/>
</dbReference>
<feature type="binding site" evidence="15">
    <location>
        <position position="76"/>
    </location>
    <ligand>
        <name>Ca(2+)</name>
        <dbReference type="ChEBI" id="CHEBI:29108"/>
        <label>1</label>
    </ligand>
</feature>
<sequence>MAPHSHFFAALSILLSLLACSANAQLTPTFYDRSCPKLQTIVRNAMVQTIKKEARMGASILRLFFHDCFVNGCDGSILLDDIGTTFVGEKNAAPNKNSARGFEVIDTIKTNVEASCNNTVSCADILALATRDGINLLGGPTWQVPLGRRDARTASQRKANTEIPSPSSDLSTLISMFSAKGLSARDLTVLSGGHTIGQAECQFFRSRVNNETNIDAAFAASRKTNCPASGGGDTNLAPLETLTPTKFENNYYRDLVARKGLFHSDQALFNGGSQDALVKSYAANNAAFFRDFAAAMVKMSKISPLTGTNGEIRKNCRVVN</sequence>
<evidence type="ECO:0000256" key="4">
    <source>
        <dbReference type="ARBA" id="ARBA00012313"/>
    </source>
</evidence>
<evidence type="ECO:0000256" key="10">
    <source>
        <dbReference type="ARBA" id="ARBA00023004"/>
    </source>
</evidence>
<keyword evidence="18" id="KW-0376">Hydrogen peroxide</keyword>
<comment type="similarity">
    <text evidence="3">Belongs to the peroxidase family. Ascorbate peroxidase subfamily.</text>
</comment>
<keyword evidence="18" id="KW-0964">Secreted</keyword>
<dbReference type="PRINTS" id="PR00461">
    <property type="entry name" value="PLPEROXIDASE"/>
</dbReference>
<feature type="chain" id="PRO_5005136122" description="Peroxidase" evidence="18">
    <location>
        <begin position="25"/>
        <end position="320"/>
    </location>
</feature>
<comment type="similarity">
    <text evidence="18">Belongs to the peroxidase family. Classical plant (class III) peroxidase subfamily.</text>
</comment>
<evidence type="ECO:0000256" key="18">
    <source>
        <dbReference type="RuleBase" id="RU362060"/>
    </source>
</evidence>
<dbReference type="Gene3D" id="1.10.420.10">
    <property type="entry name" value="Peroxidase, domain 2"/>
    <property type="match status" value="1"/>
</dbReference>
<keyword evidence="8 15" id="KW-0106">Calcium</keyword>
<dbReference type="Pfam" id="PF00141">
    <property type="entry name" value="peroxidase"/>
    <property type="match status" value="1"/>
</dbReference>
<feature type="signal peptide" evidence="18">
    <location>
        <begin position="1"/>
        <end position="24"/>
    </location>
</feature>
<dbReference type="FunFam" id="1.10.520.10:FF:000001">
    <property type="entry name" value="Peroxidase"/>
    <property type="match status" value="1"/>
</dbReference>
<dbReference type="GO" id="GO:0140825">
    <property type="term" value="F:lactoperoxidase activity"/>
    <property type="evidence" value="ECO:0007669"/>
    <property type="project" value="UniProtKB-EC"/>
</dbReference>
<feature type="binding site" evidence="15">
    <location>
        <position position="72"/>
    </location>
    <ligand>
        <name>Ca(2+)</name>
        <dbReference type="ChEBI" id="CHEBI:29108"/>
        <label>1</label>
    </ligand>
</feature>
<evidence type="ECO:0000256" key="2">
    <source>
        <dbReference type="ARBA" id="ARBA00002322"/>
    </source>
</evidence>
<dbReference type="InterPro" id="IPR033905">
    <property type="entry name" value="Secretory_peroxidase"/>
</dbReference>
<feature type="binding site" evidence="15">
    <location>
        <position position="89"/>
    </location>
    <ligand>
        <name>Ca(2+)</name>
        <dbReference type="ChEBI" id="CHEBI:29108"/>
        <label>1</label>
    </ligand>
</feature>
<feature type="domain" description="Plant heme peroxidase family profile" evidence="19">
    <location>
        <begin position="25"/>
        <end position="320"/>
    </location>
</feature>
<dbReference type="SUPFAM" id="SSF48113">
    <property type="entry name" value="Heme-dependent peroxidases"/>
    <property type="match status" value="1"/>
</dbReference>
<comment type="catalytic activity">
    <reaction evidence="1 18">
        <text>2 a phenolic donor + H2O2 = 2 a phenolic radical donor + 2 H2O</text>
        <dbReference type="Rhea" id="RHEA:56136"/>
        <dbReference type="ChEBI" id="CHEBI:15377"/>
        <dbReference type="ChEBI" id="CHEBI:16240"/>
        <dbReference type="ChEBI" id="CHEBI:139520"/>
        <dbReference type="ChEBI" id="CHEBI:139521"/>
        <dbReference type="EC" id="1.11.1.7"/>
    </reaction>
</comment>
<keyword evidence="10 15" id="KW-0408">Iron</keyword>
<dbReference type="GO" id="GO:0046872">
    <property type="term" value="F:metal ion binding"/>
    <property type="evidence" value="ECO:0007669"/>
    <property type="project" value="UniProtKB-UniRule"/>
</dbReference>
<dbReference type="InterPro" id="IPR002016">
    <property type="entry name" value="Haem_peroxidase"/>
</dbReference>
<evidence type="ECO:0000256" key="11">
    <source>
        <dbReference type="ARBA" id="ARBA00023157"/>
    </source>
</evidence>
<evidence type="ECO:0000256" key="3">
    <source>
        <dbReference type="ARBA" id="ARBA00006873"/>
    </source>
</evidence>
<feature type="active site" description="Proton acceptor" evidence="13">
    <location>
        <position position="66"/>
    </location>
</feature>
<evidence type="ECO:0000256" key="7">
    <source>
        <dbReference type="ARBA" id="ARBA00022723"/>
    </source>
</evidence>
<dbReference type="InterPro" id="IPR019793">
    <property type="entry name" value="Peroxidases_heam-ligand_BS"/>
</dbReference>
<evidence type="ECO:0000256" key="14">
    <source>
        <dbReference type="PIRSR" id="PIRSR600823-2"/>
    </source>
</evidence>
<keyword evidence="6 18" id="KW-0349">Heme</keyword>
<dbReference type="Gene3D" id="1.10.520.10">
    <property type="match status" value="1"/>
</dbReference>
<feature type="binding site" evidence="15">
    <location>
        <position position="243"/>
    </location>
    <ligand>
        <name>Ca(2+)</name>
        <dbReference type="ChEBI" id="CHEBI:29108"/>
        <label>2</label>
    </ligand>
</feature>
<evidence type="ECO:0000313" key="20">
    <source>
        <dbReference type="EMBL" id="AFK46996.1"/>
    </source>
</evidence>